<comment type="cofactor">
    <cofactor evidence="2">
        <name>Mg(2+)</name>
        <dbReference type="ChEBI" id="CHEBI:18420"/>
    </cofactor>
</comment>
<keyword evidence="12" id="KW-0456">Lyase</keyword>
<accession>A0A7C5KDD4</accession>
<dbReference type="InterPro" id="IPR036076">
    <property type="entry name" value="FBPase_V_sf"/>
</dbReference>
<evidence type="ECO:0000256" key="13">
    <source>
        <dbReference type="ARBA" id="ARBA00023270"/>
    </source>
</evidence>
<protein>
    <recommendedName>
        <fullName evidence="7">Fructose-1,6-bisphosphate aldolase/phosphatase</fullName>
        <ecNumber evidence="6">3.1.3.11</ecNumber>
    </recommendedName>
</protein>
<sequence>MKIRLDFIKFCVSGYVDNMSVHPVVIEKLECFLSELVSKKEILDYNVLTLSNKVSIILLSDAERFKEKGDVDSIVYGAIESLEKCECSFAFEKDTLKQFRNFSFTERKNESILIFFATNIDVKLHNMRILNLLFDPFSKVKDFLSNSDLVFTINLRFGAQAKSYNQFEELFELAEEIKRTGSDFYIESVLYQNSQPLMASLEDSSVSVWRVSKPYYPLNFILDILSRDILPVTFYDTSNVFDFPKSLAIGFSVQNGKLYGPLDLFDNSFYDYLRTKFYERNYENYKYRR</sequence>
<evidence type="ECO:0000256" key="11">
    <source>
        <dbReference type="ARBA" id="ARBA00022842"/>
    </source>
</evidence>
<evidence type="ECO:0000256" key="4">
    <source>
        <dbReference type="ARBA" id="ARBA00010693"/>
    </source>
</evidence>
<evidence type="ECO:0000256" key="14">
    <source>
        <dbReference type="ARBA" id="ARBA00023277"/>
    </source>
</evidence>
<comment type="caution">
    <text evidence="15">The sequence shown here is derived from an EMBL/GenBank/DDBJ whole genome shotgun (WGS) entry which is preliminary data.</text>
</comment>
<dbReference type="InterPro" id="IPR002803">
    <property type="entry name" value="FBPase_V"/>
</dbReference>
<evidence type="ECO:0000256" key="2">
    <source>
        <dbReference type="ARBA" id="ARBA00001946"/>
    </source>
</evidence>
<dbReference type="PANTHER" id="PTHR38341:SF1">
    <property type="entry name" value="FRUCTOSE-1,6-BISPHOSPHATE ALDOLASE_PHOSPHATASE"/>
    <property type="match status" value="1"/>
</dbReference>
<keyword evidence="11" id="KW-0460">Magnesium</keyword>
<comment type="catalytic activity">
    <reaction evidence="1">
        <text>beta-D-fructose 1,6-bisphosphate + H2O = beta-D-fructose 6-phosphate + phosphate</text>
        <dbReference type="Rhea" id="RHEA:11064"/>
        <dbReference type="ChEBI" id="CHEBI:15377"/>
        <dbReference type="ChEBI" id="CHEBI:32966"/>
        <dbReference type="ChEBI" id="CHEBI:43474"/>
        <dbReference type="ChEBI" id="CHEBI:57634"/>
        <dbReference type="EC" id="3.1.3.11"/>
    </reaction>
</comment>
<keyword evidence="13" id="KW-0704">Schiff base</keyword>
<dbReference type="SUPFAM" id="SSF111249">
    <property type="entry name" value="Sulfolobus fructose-1,6-bisphosphatase-like"/>
    <property type="match status" value="1"/>
</dbReference>
<dbReference type="GO" id="GO:0006094">
    <property type="term" value="P:gluconeogenesis"/>
    <property type="evidence" value="ECO:0007669"/>
    <property type="project" value="UniProtKB-UniPathway"/>
</dbReference>
<dbReference type="Pfam" id="PF01950">
    <property type="entry name" value="FBPase_3"/>
    <property type="match status" value="1"/>
</dbReference>
<name>A0A7C5KDD4_9BACT</name>
<keyword evidence="8" id="KW-0312">Gluconeogenesis</keyword>
<dbReference type="UniPathway" id="UPA00138"/>
<keyword evidence="14" id="KW-0119">Carbohydrate metabolism</keyword>
<reference evidence="15" key="1">
    <citation type="journal article" date="2020" name="mSystems">
        <title>Genome- and Community-Level Interaction Insights into Carbon Utilization and Element Cycling Functions of Hydrothermarchaeota in Hydrothermal Sediment.</title>
        <authorList>
            <person name="Zhou Z."/>
            <person name="Liu Y."/>
            <person name="Xu W."/>
            <person name="Pan J."/>
            <person name="Luo Z.H."/>
            <person name="Li M."/>
        </authorList>
    </citation>
    <scope>NUCLEOTIDE SEQUENCE [LARGE SCALE GENOMIC DNA]</scope>
    <source>
        <strain evidence="15">SpSt-1019</strain>
    </source>
</reference>
<dbReference type="AlphaFoldDB" id="A0A7C5KDD4"/>
<keyword evidence="9" id="KW-0479">Metal-binding</keyword>
<evidence type="ECO:0000256" key="6">
    <source>
        <dbReference type="ARBA" id="ARBA00013093"/>
    </source>
</evidence>
<organism evidence="15">
    <name type="scientific">Thermodesulfobium narugense</name>
    <dbReference type="NCBI Taxonomy" id="184064"/>
    <lineage>
        <taxon>Bacteria</taxon>
        <taxon>Pseudomonadati</taxon>
        <taxon>Thermodesulfobiota</taxon>
        <taxon>Thermodesulfobiia</taxon>
        <taxon>Thermodesulfobiales</taxon>
        <taxon>Thermodesulfobiaceae</taxon>
        <taxon>Thermodesulfobium</taxon>
    </lineage>
</organism>
<dbReference type="GO" id="GO:0046872">
    <property type="term" value="F:metal ion binding"/>
    <property type="evidence" value="ECO:0007669"/>
    <property type="project" value="UniProtKB-KW"/>
</dbReference>
<comment type="subunit">
    <text evidence="5">Homooctamer; dimer of tetramers.</text>
</comment>
<comment type="pathway">
    <text evidence="3">Carbohydrate biosynthesis; gluconeogenesis.</text>
</comment>
<comment type="similarity">
    <text evidence="4">Belongs to the FBP aldolase/phosphatase family.</text>
</comment>
<dbReference type="GO" id="GO:0016829">
    <property type="term" value="F:lyase activity"/>
    <property type="evidence" value="ECO:0007669"/>
    <property type="project" value="UniProtKB-KW"/>
</dbReference>
<dbReference type="GO" id="GO:0042132">
    <property type="term" value="F:fructose 1,6-bisphosphate 1-phosphatase activity"/>
    <property type="evidence" value="ECO:0007669"/>
    <property type="project" value="UniProtKB-EC"/>
</dbReference>
<keyword evidence="10" id="KW-0378">Hydrolase</keyword>
<dbReference type="PANTHER" id="PTHR38341">
    <property type="entry name" value="FRUCTOSE-1,6-BISPHOSPHATE ALDOLASE/PHOSPHATASE"/>
    <property type="match status" value="1"/>
</dbReference>
<evidence type="ECO:0000256" key="9">
    <source>
        <dbReference type="ARBA" id="ARBA00022723"/>
    </source>
</evidence>
<evidence type="ECO:0000256" key="7">
    <source>
        <dbReference type="ARBA" id="ARBA00018635"/>
    </source>
</evidence>
<evidence type="ECO:0000256" key="12">
    <source>
        <dbReference type="ARBA" id="ARBA00023239"/>
    </source>
</evidence>
<evidence type="ECO:0000256" key="5">
    <source>
        <dbReference type="ARBA" id="ARBA00011820"/>
    </source>
</evidence>
<evidence type="ECO:0000256" key="1">
    <source>
        <dbReference type="ARBA" id="ARBA00001273"/>
    </source>
</evidence>
<dbReference type="EMBL" id="DRUY01000253">
    <property type="protein sequence ID" value="HHI66377.1"/>
    <property type="molecule type" value="Genomic_DNA"/>
</dbReference>
<dbReference type="EC" id="3.1.3.11" evidence="6"/>
<proteinExistence type="inferred from homology"/>
<gene>
    <name evidence="15" type="ORF">ENL70_07520</name>
</gene>
<evidence type="ECO:0000256" key="3">
    <source>
        <dbReference type="ARBA" id="ARBA00004742"/>
    </source>
</evidence>
<evidence type="ECO:0000256" key="8">
    <source>
        <dbReference type="ARBA" id="ARBA00022432"/>
    </source>
</evidence>
<evidence type="ECO:0000256" key="10">
    <source>
        <dbReference type="ARBA" id="ARBA00022801"/>
    </source>
</evidence>
<evidence type="ECO:0000313" key="15">
    <source>
        <dbReference type="EMBL" id="HHI66377.1"/>
    </source>
</evidence>